<keyword evidence="1" id="KW-0812">Transmembrane</keyword>
<dbReference type="Proteomes" id="UP000646579">
    <property type="component" value="Unassembled WGS sequence"/>
</dbReference>
<name>A0A918VQT2_9HYPH</name>
<keyword evidence="1" id="KW-0472">Membrane</keyword>
<reference evidence="2" key="1">
    <citation type="journal article" date="2014" name="Int. J. Syst. Evol. Microbiol.">
        <title>Complete genome sequence of Corynebacterium casei LMG S-19264T (=DSM 44701T), isolated from a smear-ripened cheese.</title>
        <authorList>
            <consortium name="US DOE Joint Genome Institute (JGI-PGF)"/>
            <person name="Walter F."/>
            <person name="Albersmeier A."/>
            <person name="Kalinowski J."/>
            <person name="Ruckert C."/>
        </authorList>
    </citation>
    <scope>NUCLEOTIDE SEQUENCE</scope>
    <source>
        <strain evidence="2">KCTC 32437</strain>
    </source>
</reference>
<feature type="transmembrane region" description="Helical" evidence="1">
    <location>
        <begin position="60"/>
        <end position="82"/>
    </location>
</feature>
<dbReference type="RefSeq" id="WP_189423511.1">
    <property type="nucleotide sequence ID" value="NZ_BMZE01000001.1"/>
</dbReference>
<keyword evidence="1" id="KW-1133">Transmembrane helix</keyword>
<accession>A0A918VQT2</accession>
<dbReference type="EMBL" id="BMZE01000001">
    <property type="protein sequence ID" value="GHA15027.1"/>
    <property type="molecule type" value="Genomic_DNA"/>
</dbReference>
<keyword evidence="3" id="KW-1185">Reference proteome</keyword>
<feature type="transmembrane region" description="Helical" evidence="1">
    <location>
        <begin position="121"/>
        <end position="142"/>
    </location>
</feature>
<organism evidence="2 3">
    <name type="scientific">Devosia pacifica</name>
    <dbReference type="NCBI Taxonomy" id="1335967"/>
    <lineage>
        <taxon>Bacteria</taxon>
        <taxon>Pseudomonadati</taxon>
        <taxon>Pseudomonadota</taxon>
        <taxon>Alphaproteobacteria</taxon>
        <taxon>Hyphomicrobiales</taxon>
        <taxon>Devosiaceae</taxon>
        <taxon>Devosia</taxon>
    </lineage>
</organism>
<evidence type="ECO:0000256" key="1">
    <source>
        <dbReference type="SAM" id="Phobius"/>
    </source>
</evidence>
<gene>
    <name evidence="2" type="ORF">GCM10007989_07220</name>
</gene>
<dbReference type="AlphaFoldDB" id="A0A918VQT2"/>
<sequence length="162" mass="18098">MRIILKPLYDGIAGHFPFRRSEWIMLLPAFGMWLVFQTQPDTFDTSASFSRLAGWSDEQGWGLILLAIGVVRLAALTINGTFHQFRFSPHLRMLASLTGLLFWSQWTLGFIDAFLHDGGAATAIIAYGTFCVLELANVYTSASDIGGEVKRLTRRPKRESGL</sequence>
<comment type="caution">
    <text evidence="2">The sequence shown here is derived from an EMBL/GenBank/DDBJ whole genome shotgun (WGS) entry which is preliminary data.</text>
</comment>
<proteinExistence type="predicted"/>
<reference evidence="2" key="2">
    <citation type="submission" date="2020-09" db="EMBL/GenBank/DDBJ databases">
        <authorList>
            <person name="Sun Q."/>
            <person name="Kim S."/>
        </authorList>
    </citation>
    <scope>NUCLEOTIDE SEQUENCE</scope>
    <source>
        <strain evidence="2">KCTC 32437</strain>
    </source>
</reference>
<protein>
    <submittedName>
        <fullName evidence="2">Uncharacterized protein</fullName>
    </submittedName>
</protein>
<evidence type="ECO:0000313" key="3">
    <source>
        <dbReference type="Proteomes" id="UP000646579"/>
    </source>
</evidence>
<feature type="transmembrane region" description="Helical" evidence="1">
    <location>
        <begin position="21"/>
        <end position="40"/>
    </location>
</feature>
<evidence type="ECO:0000313" key="2">
    <source>
        <dbReference type="EMBL" id="GHA15027.1"/>
    </source>
</evidence>
<feature type="transmembrane region" description="Helical" evidence="1">
    <location>
        <begin position="94"/>
        <end position="115"/>
    </location>
</feature>